<dbReference type="InParanoid" id="A0A0P0WCJ4"/>
<protein>
    <submittedName>
        <fullName evidence="1">Os04g0506500 protein</fullName>
    </submittedName>
</protein>
<reference evidence="2" key="1">
    <citation type="journal article" date="2005" name="Nature">
        <title>The map-based sequence of the rice genome.</title>
        <authorList>
            <consortium name="International rice genome sequencing project (IRGSP)"/>
            <person name="Matsumoto T."/>
            <person name="Wu J."/>
            <person name="Kanamori H."/>
            <person name="Katayose Y."/>
            <person name="Fujisawa M."/>
            <person name="Namiki N."/>
            <person name="Mizuno H."/>
            <person name="Yamamoto K."/>
            <person name="Antonio B.A."/>
            <person name="Baba T."/>
            <person name="Sakata K."/>
            <person name="Nagamura Y."/>
            <person name="Aoki H."/>
            <person name="Arikawa K."/>
            <person name="Arita K."/>
            <person name="Bito T."/>
            <person name="Chiden Y."/>
            <person name="Fujitsuka N."/>
            <person name="Fukunaka R."/>
            <person name="Hamada M."/>
            <person name="Harada C."/>
            <person name="Hayashi A."/>
            <person name="Hijishita S."/>
            <person name="Honda M."/>
            <person name="Hosokawa S."/>
            <person name="Ichikawa Y."/>
            <person name="Idonuma A."/>
            <person name="Iijima M."/>
            <person name="Ikeda M."/>
            <person name="Ikeno M."/>
            <person name="Ito K."/>
            <person name="Ito S."/>
            <person name="Ito T."/>
            <person name="Ito Y."/>
            <person name="Ito Y."/>
            <person name="Iwabuchi A."/>
            <person name="Kamiya K."/>
            <person name="Karasawa W."/>
            <person name="Kurita K."/>
            <person name="Katagiri S."/>
            <person name="Kikuta A."/>
            <person name="Kobayashi H."/>
            <person name="Kobayashi N."/>
            <person name="Machita K."/>
            <person name="Maehara T."/>
            <person name="Masukawa M."/>
            <person name="Mizubayashi T."/>
            <person name="Mukai Y."/>
            <person name="Nagasaki H."/>
            <person name="Nagata Y."/>
            <person name="Naito S."/>
            <person name="Nakashima M."/>
            <person name="Nakama Y."/>
            <person name="Nakamichi Y."/>
            <person name="Nakamura M."/>
            <person name="Meguro A."/>
            <person name="Negishi M."/>
            <person name="Ohta I."/>
            <person name="Ohta T."/>
            <person name="Okamoto M."/>
            <person name="Ono N."/>
            <person name="Saji S."/>
            <person name="Sakaguchi M."/>
            <person name="Sakai K."/>
            <person name="Shibata M."/>
            <person name="Shimokawa T."/>
            <person name="Song J."/>
            <person name="Takazaki Y."/>
            <person name="Terasawa K."/>
            <person name="Tsugane M."/>
            <person name="Tsuji K."/>
            <person name="Ueda S."/>
            <person name="Waki K."/>
            <person name="Yamagata H."/>
            <person name="Yamamoto M."/>
            <person name="Yamamoto S."/>
            <person name="Yamane H."/>
            <person name="Yoshiki S."/>
            <person name="Yoshihara R."/>
            <person name="Yukawa K."/>
            <person name="Zhong H."/>
            <person name="Yano M."/>
            <person name="Yuan Q."/>
            <person name="Ouyang S."/>
            <person name="Liu J."/>
            <person name="Jones K.M."/>
            <person name="Gansberger K."/>
            <person name="Moffat K."/>
            <person name="Hill J."/>
            <person name="Bera J."/>
            <person name="Fadrosh D."/>
            <person name="Jin S."/>
            <person name="Johri S."/>
            <person name="Kim M."/>
            <person name="Overton L."/>
            <person name="Reardon M."/>
            <person name="Tsitrin T."/>
            <person name="Vuong H."/>
            <person name="Weaver B."/>
            <person name="Ciecko A."/>
            <person name="Tallon L."/>
            <person name="Jackson J."/>
            <person name="Pai G."/>
            <person name="Aken S.V."/>
            <person name="Utterback T."/>
            <person name="Reidmuller S."/>
            <person name="Feldblyum T."/>
            <person name="Hsiao J."/>
            <person name="Zismann V."/>
            <person name="Iobst S."/>
            <person name="de Vazeille A.R."/>
            <person name="Buell C.R."/>
            <person name="Ying K."/>
            <person name="Li Y."/>
            <person name="Lu T."/>
            <person name="Huang Y."/>
            <person name="Zhao Q."/>
            <person name="Feng Q."/>
            <person name="Zhang L."/>
            <person name="Zhu J."/>
            <person name="Weng Q."/>
            <person name="Mu J."/>
            <person name="Lu Y."/>
            <person name="Fan D."/>
            <person name="Liu Y."/>
            <person name="Guan J."/>
            <person name="Zhang Y."/>
            <person name="Yu S."/>
            <person name="Liu X."/>
            <person name="Zhang Y."/>
            <person name="Hong G."/>
            <person name="Han B."/>
            <person name="Choisne N."/>
            <person name="Demange N."/>
            <person name="Orjeda G."/>
            <person name="Samain S."/>
            <person name="Cattolico L."/>
            <person name="Pelletier E."/>
            <person name="Couloux A."/>
            <person name="Segurens B."/>
            <person name="Wincker P."/>
            <person name="D'Hont A."/>
            <person name="Scarpelli C."/>
            <person name="Weissenbach J."/>
            <person name="Salanoubat M."/>
            <person name="Quetier F."/>
            <person name="Yu Y."/>
            <person name="Kim H.R."/>
            <person name="Rambo T."/>
            <person name="Currie J."/>
            <person name="Collura K."/>
            <person name="Luo M."/>
            <person name="Yang T."/>
            <person name="Ammiraju J.S.S."/>
            <person name="Engler F."/>
            <person name="Soderlund C."/>
            <person name="Wing R.A."/>
            <person name="Palmer L.E."/>
            <person name="de la Bastide M."/>
            <person name="Spiegel L."/>
            <person name="Nascimento L."/>
            <person name="Zutavern T."/>
            <person name="O'Shaughnessy A."/>
            <person name="Dike S."/>
            <person name="Dedhia N."/>
            <person name="Preston R."/>
            <person name="Balija V."/>
            <person name="McCombie W.R."/>
            <person name="Chow T."/>
            <person name="Chen H."/>
            <person name="Chung M."/>
            <person name="Chen C."/>
            <person name="Shaw J."/>
            <person name="Wu H."/>
            <person name="Hsiao K."/>
            <person name="Chao Y."/>
            <person name="Chu M."/>
            <person name="Cheng C."/>
            <person name="Hour A."/>
            <person name="Lee P."/>
            <person name="Lin S."/>
            <person name="Lin Y."/>
            <person name="Liou J."/>
            <person name="Liu S."/>
            <person name="Hsing Y."/>
            <person name="Raghuvanshi S."/>
            <person name="Mohanty A."/>
            <person name="Bharti A.K."/>
            <person name="Gaur A."/>
            <person name="Gupta V."/>
            <person name="Kumar D."/>
            <person name="Ravi V."/>
            <person name="Vij S."/>
            <person name="Kapur A."/>
            <person name="Khurana P."/>
            <person name="Khurana P."/>
            <person name="Khurana J.P."/>
            <person name="Tyagi A.K."/>
            <person name="Gaikwad K."/>
            <person name="Singh A."/>
            <person name="Dalal V."/>
            <person name="Srivastava S."/>
            <person name="Dixit A."/>
            <person name="Pal A.K."/>
            <person name="Ghazi I.A."/>
            <person name="Yadav M."/>
            <person name="Pandit A."/>
            <person name="Bhargava A."/>
            <person name="Sureshbabu K."/>
            <person name="Batra K."/>
            <person name="Sharma T.R."/>
            <person name="Mohapatra T."/>
            <person name="Singh N.K."/>
            <person name="Messing J."/>
            <person name="Nelson A.B."/>
            <person name="Fuks G."/>
            <person name="Kavchok S."/>
            <person name="Keizer G."/>
            <person name="Linton E."/>
            <person name="Llaca V."/>
            <person name="Song R."/>
            <person name="Tanyolac B."/>
            <person name="Young S."/>
            <person name="Ho-Il K."/>
            <person name="Hahn J.H."/>
            <person name="Sangsakoo G."/>
            <person name="Vanavichit A."/>
            <person name="de Mattos Luiz.A.T."/>
            <person name="Zimmer P.D."/>
            <person name="Malone G."/>
            <person name="Dellagostin O."/>
            <person name="de Oliveira A.C."/>
            <person name="Bevan M."/>
            <person name="Bancroft I."/>
            <person name="Minx P."/>
            <person name="Cordum H."/>
            <person name="Wilson R."/>
            <person name="Cheng Z."/>
            <person name="Jin W."/>
            <person name="Jiang J."/>
            <person name="Leong S.A."/>
            <person name="Iwama H."/>
            <person name="Gojobori T."/>
            <person name="Itoh T."/>
            <person name="Niimura Y."/>
            <person name="Fujii Y."/>
            <person name="Habara T."/>
            <person name="Sakai H."/>
            <person name="Sato Y."/>
            <person name="Wilson G."/>
            <person name="Kumar K."/>
            <person name="McCouch S."/>
            <person name="Juretic N."/>
            <person name="Hoen D."/>
            <person name="Wright S."/>
            <person name="Bruskiewich R."/>
            <person name="Bureau T."/>
            <person name="Miyao A."/>
            <person name="Hirochika H."/>
            <person name="Nishikawa T."/>
            <person name="Kadowaki K."/>
            <person name="Sugiura M."/>
            <person name="Burr B."/>
            <person name="Sasaki T."/>
        </authorList>
    </citation>
    <scope>NUCLEOTIDE SEQUENCE [LARGE SCALE GENOMIC DNA]</scope>
    <source>
        <strain evidence="2">cv. Nipponbare</strain>
    </source>
</reference>
<reference evidence="1 2" key="2">
    <citation type="journal article" date="2013" name="Plant Cell Physiol.">
        <title>Rice Annotation Project Database (RAP-DB): an integrative and interactive database for rice genomics.</title>
        <authorList>
            <person name="Sakai H."/>
            <person name="Lee S.S."/>
            <person name="Tanaka T."/>
            <person name="Numa H."/>
            <person name="Kim J."/>
            <person name="Kawahara Y."/>
            <person name="Wakimoto H."/>
            <person name="Yang C.C."/>
            <person name="Iwamoto M."/>
            <person name="Abe T."/>
            <person name="Yamada Y."/>
            <person name="Muto A."/>
            <person name="Inokuchi H."/>
            <person name="Ikemura T."/>
            <person name="Matsumoto T."/>
            <person name="Sasaki T."/>
            <person name="Itoh T."/>
        </authorList>
    </citation>
    <scope>NUCLEOTIDE SEQUENCE [LARGE SCALE GENOMIC DNA]</scope>
    <source>
        <strain evidence="2">cv. Nipponbare</strain>
    </source>
</reference>
<dbReference type="AlphaFoldDB" id="A0A0P0WCJ4"/>
<dbReference type="EMBL" id="AP014960">
    <property type="protein sequence ID" value="BAS89983.1"/>
    <property type="molecule type" value="Genomic_DNA"/>
</dbReference>
<dbReference type="Proteomes" id="UP000059680">
    <property type="component" value="Chromosome 4"/>
</dbReference>
<proteinExistence type="predicted"/>
<organism evidence="1 2">
    <name type="scientific">Oryza sativa subsp. japonica</name>
    <name type="common">Rice</name>
    <dbReference type="NCBI Taxonomy" id="39947"/>
    <lineage>
        <taxon>Eukaryota</taxon>
        <taxon>Viridiplantae</taxon>
        <taxon>Streptophyta</taxon>
        <taxon>Embryophyta</taxon>
        <taxon>Tracheophyta</taxon>
        <taxon>Spermatophyta</taxon>
        <taxon>Magnoliopsida</taxon>
        <taxon>Liliopsida</taxon>
        <taxon>Poales</taxon>
        <taxon>Poaceae</taxon>
        <taxon>BOP clade</taxon>
        <taxon>Oryzoideae</taxon>
        <taxon>Oryzeae</taxon>
        <taxon>Oryzinae</taxon>
        <taxon>Oryza</taxon>
        <taxon>Oryza sativa</taxon>
    </lineage>
</organism>
<reference evidence="1 2" key="3">
    <citation type="journal article" date="2013" name="Rice">
        <title>Improvement of the Oryza sativa Nipponbare reference genome using next generation sequence and optical map data.</title>
        <authorList>
            <person name="Kawahara Y."/>
            <person name="de la Bastide M."/>
            <person name="Hamilton J.P."/>
            <person name="Kanamori H."/>
            <person name="McCombie W.R."/>
            <person name="Ouyang S."/>
            <person name="Schwartz D.C."/>
            <person name="Tanaka T."/>
            <person name="Wu J."/>
            <person name="Zhou S."/>
            <person name="Childs K.L."/>
            <person name="Davidson R.M."/>
            <person name="Lin H."/>
            <person name="Quesada-Ocampo L."/>
            <person name="Vaillancourt B."/>
            <person name="Sakai H."/>
            <person name="Lee S.S."/>
            <person name="Kim J."/>
            <person name="Numa H."/>
            <person name="Itoh T."/>
            <person name="Buell C.R."/>
            <person name="Matsumoto T."/>
        </authorList>
    </citation>
    <scope>NUCLEOTIDE SEQUENCE [LARGE SCALE GENOMIC DNA]</scope>
    <source>
        <strain evidence="2">cv. Nipponbare</strain>
    </source>
</reference>
<evidence type="ECO:0000313" key="2">
    <source>
        <dbReference type="Proteomes" id="UP000059680"/>
    </source>
</evidence>
<dbReference type="PaxDb" id="39947-A0A0P0WCJ4"/>
<keyword evidence="2" id="KW-1185">Reference proteome</keyword>
<feature type="non-terminal residue" evidence="1">
    <location>
        <position position="171"/>
    </location>
</feature>
<evidence type="ECO:0000313" key="1">
    <source>
        <dbReference type="EMBL" id="BAS89983.1"/>
    </source>
</evidence>
<dbReference type="FunCoup" id="A0A0P0WCJ4">
    <property type="interactions" value="28"/>
</dbReference>
<gene>
    <name evidence="1" type="ordered locus">Os04g0506500</name>
    <name evidence="1" type="ORF">OSNPB_040506500</name>
</gene>
<name>A0A0P0WCJ4_ORYSJ</name>
<accession>A0A0P0WCJ4</accession>
<sequence>MWLKLSQKMMEEFEASERTRLPLFRRTATVLLLVVVLAWLDQAAAVMELLLARFEMTRLPSPEMASCHEAPPSARGFSRLATHAGVNFETVLNHTPRYHFGAVLLLPLPPAIWKNPSANLPLPETSLLPPASGRPAVTVSVAAGGKVVISREKRNGTKRSAMARWLVVCKL</sequence>